<accession>A0A1U9KT16</accession>
<keyword evidence="8" id="KW-0812">Transmembrane</keyword>
<dbReference type="InterPro" id="IPR003544">
    <property type="entry name" value="Cyt_c_biogenesis_CcmB"/>
</dbReference>
<keyword evidence="14" id="KW-1185">Reference proteome</keyword>
<evidence type="ECO:0000256" key="5">
    <source>
        <dbReference type="ARBA" id="ARBA00022448"/>
    </source>
</evidence>
<gene>
    <name evidence="13" type="ORF">A0U93_14705</name>
</gene>
<dbReference type="InterPro" id="IPR026031">
    <property type="entry name" value="Cyt_c_CcmB_bac"/>
</dbReference>
<sequence length="223" mass="22667">MIAALLALVGREIRLAVRHGADTLAALLFFLLCGSLFPLALGPSADLLRRMAPGVVWVCALLATLLPLDRLFGSELEDGSLDQLLLLGLPPSLVALSKIAAHWLTTGLPLLIAAAPMAIMLGLHPHDLAPLLIGLALGTPILSLIGGMAAGIVLGARRGGVLLPLLVLPLATPVLIFGAAAAYAGEFDLSYAVEFDLLGAFLALSALLCPLAAGSGLKAAAAA</sequence>
<comment type="similarity">
    <text evidence="3 12">Belongs to the CcmB/CycW/HelB family.</text>
</comment>
<evidence type="ECO:0000256" key="12">
    <source>
        <dbReference type="PIRNR" id="PIRNR002764"/>
    </source>
</evidence>
<dbReference type="NCBIfam" id="TIGR01190">
    <property type="entry name" value="ccmB"/>
    <property type="match status" value="1"/>
</dbReference>
<dbReference type="STRING" id="320497.A0U93_14705"/>
<reference evidence="13 14" key="1">
    <citation type="submission" date="2016-03" db="EMBL/GenBank/DDBJ databases">
        <title>Acetic acid bacteria sequencing.</title>
        <authorList>
            <person name="Brandt J."/>
            <person name="Jakob F."/>
            <person name="Vogel R.F."/>
        </authorList>
    </citation>
    <scope>NUCLEOTIDE SEQUENCE [LARGE SCALE GENOMIC DNA]</scope>
    <source>
        <strain evidence="13 14">NBRC 101099</strain>
    </source>
</reference>
<proteinExistence type="inferred from homology"/>
<dbReference type="Proteomes" id="UP000188604">
    <property type="component" value="Chromosome"/>
</dbReference>
<protein>
    <recommendedName>
        <fullName evidence="4 12">Heme exporter protein B</fullName>
    </recommendedName>
</protein>
<keyword evidence="6 12" id="KW-1003">Cell membrane</keyword>
<dbReference type="RefSeq" id="WP_077808018.1">
    <property type="nucleotide sequence ID" value="NZ_BJXS01000001.1"/>
</dbReference>
<dbReference type="KEGG" id="nch:A0U93_14705"/>
<keyword evidence="10" id="KW-1133">Transmembrane helix</keyword>
<evidence type="ECO:0000256" key="3">
    <source>
        <dbReference type="ARBA" id="ARBA00010544"/>
    </source>
</evidence>
<keyword evidence="11 12" id="KW-0472">Membrane</keyword>
<dbReference type="Pfam" id="PF03379">
    <property type="entry name" value="CcmB"/>
    <property type="match status" value="1"/>
</dbReference>
<dbReference type="GO" id="GO:0017004">
    <property type="term" value="P:cytochrome complex assembly"/>
    <property type="evidence" value="ECO:0007669"/>
    <property type="project" value="UniProtKB-KW"/>
</dbReference>
<dbReference type="GO" id="GO:0005886">
    <property type="term" value="C:plasma membrane"/>
    <property type="evidence" value="ECO:0007669"/>
    <property type="project" value="UniProtKB-SubCell"/>
</dbReference>
<dbReference type="GO" id="GO:0015232">
    <property type="term" value="F:heme transmembrane transporter activity"/>
    <property type="evidence" value="ECO:0007669"/>
    <property type="project" value="InterPro"/>
</dbReference>
<evidence type="ECO:0000256" key="1">
    <source>
        <dbReference type="ARBA" id="ARBA00002442"/>
    </source>
</evidence>
<evidence type="ECO:0000313" key="14">
    <source>
        <dbReference type="Proteomes" id="UP000188604"/>
    </source>
</evidence>
<evidence type="ECO:0000256" key="9">
    <source>
        <dbReference type="ARBA" id="ARBA00022748"/>
    </source>
</evidence>
<name>A0A1U9KT16_9PROT</name>
<keyword evidence="7 12" id="KW-0997">Cell inner membrane</keyword>
<dbReference type="PRINTS" id="PR01414">
    <property type="entry name" value="CCMBBIOGNSIS"/>
</dbReference>
<evidence type="ECO:0000256" key="8">
    <source>
        <dbReference type="ARBA" id="ARBA00022692"/>
    </source>
</evidence>
<comment type="function">
    <text evidence="1 12">Required for the export of heme to the periplasm for the biogenesis of c-type cytochromes.</text>
</comment>
<keyword evidence="5 12" id="KW-0813">Transport</keyword>
<dbReference type="PANTHER" id="PTHR30070:SF1">
    <property type="entry name" value="CYTOCHROME C BIOGENESIS B-RELATED"/>
    <property type="match status" value="1"/>
</dbReference>
<dbReference type="PIRSF" id="PIRSF002764">
    <property type="entry name" value="CcmB"/>
    <property type="match status" value="1"/>
</dbReference>
<evidence type="ECO:0000256" key="10">
    <source>
        <dbReference type="ARBA" id="ARBA00022989"/>
    </source>
</evidence>
<dbReference type="EMBL" id="CP014691">
    <property type="protein sequence ID" value="AQS88961.1"/>
    <property type="molecule type" value="Genomic_DNA"/>
</dbReference>
<keyword evidence="9 12" id="KW-0201">Cytochrome c-type biogenesis</keyword>
<organism evidence="13 14">
    <name type="scientific">Neoasaia chiangmaiensis</name>
    <dbReference type="NCBI Taxonomy" id="320497"/>
    <lineage>
        <taxon>Bacteria</taxon>
        <taxon>Pseudomonadati</taxon>
        <taxon>Pseudomonadota</taxon>
        <taxon>Alphaproteobacteria</taxon>
        <taxon>Acetobacterales</taxon>
        <taxon>Acetobacteraceae</taxon>
        <taxon>Neoasaia</taxon>
    </lineage>
</organism>
<dbReference type="AlphaFoldDB" id="A0A1U9KT16"/>
<evidence type="ECO:0000256" key="4">
    <source>
        <dbReference type="ARBA" id="ARBA00016452"/>
    </source>
</evidence>
<dbReference type="PANTHER" id="PTHR30070">
    <property type="entry name" value="HEME EXPORTER PROTEIN B"/>
    <property type="match status" value="1"/>
</dbReference>
<comment type="subcellular location">
    <subcellularLocation>
        <location evidence="2">Cell inner membrane</location>
        <topology evidence="2">Multi-pass membrane protein</topology>
    </subcellularLocation>
</comment>
<evidence type="ECO:0000313" key="13">
    <source>
        <dbReference type="EMBL" id="AQS88961.1"/>
    </source>
</evidence>
<evidence type="ECO:0000256" key="6">
    <source>
        <dbReference type="ARBA" id="ARBA00022475"/>
    </source>
</evidence>
<dbReference type="GO" id="GO:1903607">
    <property type="term" value="P:cytochrome c biosynthetic process"/>
    <property type="evidence" value="ECO:0007669"/>
    <property type="project" value="TreeGrafter"/>
</dbReference>
<evidence type="ECO:0000256" key="7">
    <source>
        <dbReference type="ARBA" id="ARBA00022519"/>
    </source>
</evidence>
<evidence type="ECO:0000256" key="2">
    <source>
        <dbReference type="ARBA" id="ARBA00004429"/>
    </source>
</evidence>
<evidence type="ECO:0000256" key="11">
    <source>
        <dbReference type="ARBA" id="ARBA00023136"/>
    </source>
</evidence>